<dbReference type="EMBL" id="MSCM01000001">
    <property type="protein sequence ID" value="PQJ82499.1"/>
    <property type="molecule type" value="Genomic_DNA"/>
</dbReference>
<feature type="transmembrane region" description="Helical" evidence="1">
    <location>
        <begin position="12"/>
        <end position="31"/>
    </location>
</feature>
<keyword evidence="1" id="KW-0812">Transmembrane</keyword>
<organism evidence="2 3">
    <name type="scientific">Polaribacter glomeratus</name>
    <dbReference type="NCBI Taxonomy" id="102"/>
    <lineage>
        <taxon>Bacteria</taxon>
        <taxon>Pseudomonadati</taxon>
        <taxon>Bacteroidota</taxon>
        <taxon>Flavobacteriia</taxon>
        <taxon>Flavobacteriales</taxon>
        <taxon>Flavobacteriaceae</taxon>
    </lineage>
</organism>
<comment type="caution">
    <text evidence="2">The sequence shown here is derived from an EMBL/GenBank/DDBJ whole genome shotgun (WGS) entry which is preliminary data.</text>
</comment>
<gene>
    <name evidence="2" type="ORF">BTO16_07875</name>
</gene>
<keyword evidence="1" id="KW-0472">Membrane</keyword>
<keyword evidence="3" id="KW-1185">Reference proteome</keyword>
<protein>
    <submittedName>
        <fullName evidence="2">Uncharacterized protein</fullName>
    </submittedName>
</protein>
<dbReference type="Proteomes" id="UP000239068">
    <property type="component" value="Unassembled WGS sequence"/>
</dbReference>
<sequence>MIKKNNTTKYLLYAIGEIILVVIGILIALAINNSNEEQKFRKQEVKYLKNLQADVKLERVNNDSIIKYRGGTIKAAARLLDFKTLETALDVIELEMTINQVFSRQIFIPTNNTYKELLSSGNLNYITNDAIKYQLLELDKMYVSINNSEHHMYREYEEYLYNVSIKNGEVLNLLDVQKTAATGIPTYSAPSQIPVLTVIPDYNRLLKINEFRNGLKLSVMNNVGLKSAHKKMIHLLLKLNELIEKDLQKSGDDD</sequence>
<reference evidence="2 3" key="1">
    <citation type="submission" date="2016-12" db="EMBL/GenBank/DDBJ databases">
        <title>Trade-off between light-utilization and light-protection in marine flavobacteria.</title>
        <authorList>
            <person name="Kumagai Y."/>
            <person name="Yoshizawa S."/>
            <person name="Kogure K."/>
            <person name="Iwasaki W."/>
        </authorList>
    </citation>
    <scope>NUCLEOTIDE SEQUENCE [LARGE SCALE GENOMIC DNA]</scope>
    <source>
        <strain evidence="2 3">ATCC 43844</strain>
    </source>
</reference>
<evidence type="ECO:0000313" key="3">
    <source>
        <dbReference type="Proteomes" id="UP000239068"/>
    </source>
</evidence>
<name>A0A2S7WY60_9FLAO</name>
<keyword evidence="1" id="KW-1133">Transmembrane helix</keyword>
<evidence type="ECO:0000256" key="1">
    <source>
        <dbReference type="SAM" id="Phobius"/>
    </source>
</evidence>
<evidence type="ECO:0000313" key="2">
    <source>
        <dbReference type="EMBL" id="PQJ82499.1"/>
    </source>
</evidence>
<dbReference type="OrthoDB" id="822590at2"/>
<dbReference type="AlphaFoldDB" id="A0A2S7WY60"/>
<dbReference type="InterPro" id="IPR045749">
    <property type="entry name" value="DUF6090"/>
</dbReference>
<accession>A0A2S7WY60</accession>
<dbReference type="Pfam" id="PF19578">
    <property type="entry name" value="DUF6090"/>
    <property type="match status" value="1"/>
</dbReference>
<proteinExistence type="predicted"/>
<dbReference type="RefSeq" id="WP_105021060.1">
    <property type="nucleotide sequence ID" value="NZ_MSCM01000001.1"/>
</dbReference>